<evidence type="ECO:0000313" key="4">
    <source>
        <dbReference type="RefSeq" id="XP_060676110.1"/>
    </source>
</evidence>
<dbReference type="PANTHER" id="PTHR31236">
    <property type="entry name" value="BURP DOMAIN PROTEIN USPL1-LIKE"/>
    <property type="match status" value="1"/>
</dbReference>
<evidence type="ECO:0000313" key="3">
    <source>
        <dbReference type="Proteomes" id="UP001652623"/>
    </source>
</evidence>
<dbReference type="Proteomes" id="UP001652623">
    <property type="component" value="Chromosome 9"/>
</dbReference>
<organism evidence="3 4">
    <name type="scientific">Ziziphus jujuba</name>
    <name type="common">Chinese jujube</name>
    <name type="synonym">Ziziphus sativa</name>
    <dbReference type="NCBI Taxonomy" id="326968"/>
    <lineage>
        <taxon>Eukaryota</taxon>
        <taxon>Viridiplantae</taxon>
        <taxon>Streptophyta</taxon>
        <taxon>Embryophyta</taxon>
        <taxon>Tracheophyta</taxon>
        <taxon>Spermatophyta</taxon>
        <taxon>Magnoliopsida</taxon>
        <taxon>eudicotyledons</taxon>
        <taxon>Gunneridae</taxon>
        <taxon>Pentapetalae</taxon>
        <taxon>rosids</taxon>
        <taxon>fabids</taxon>
        <taxon>Rosales</taxon>
        <taxon>Rhamnaceae</taxon>
        <taxon>Paliureae</taxon>
        <taxon>Ziziphus</taxon>
    </lineage>
</organism>
<name>A0ABM4AHA4_ZIZJJ</name>
<dbReference type="PANTHER" id="PTHR31236:SF32">
    <property type="entry name" value="BURP DOMAIN PROTEIN USPL1-LIKE"/>
    <property type="match status" value="1"/>
</dbReference>
<dbReference type="Pfam" id="PF03181">
    <property type="entry name" value="BURP"/>
    <property type="match status" value="1"/>
</dbReference>
<feature type="domain" description="BURP" evidence="2">
    <location>
        <begin position="124"/>
        <end position="341"/>
    </location>
</feature>
<evidence type="ECO:0000256" key="1">
    <source>
        <dbReference type="SAM" id="MobiDB-lite"/>
    </source>
</evidence>
<gene>
    <name evidence="4" type="primary">LOC107407588</name>
</gene>
<proteinExistence type="predicted"/>
<evidence type="ECO:0000259" key="2">
    <source>
        <dbReference type="PROSITE" id="PS51277"/>
    </source>
</evidence>
<sequence length="344" mass="38981">MYLWIVYAPDWKMNRMRRISIKGTEMGLALASSSLLFHLLLLMGAHGSESRQSLKFHTQNENNIIQLPSSNIKINNHKKVDDLQLVKFDAKQDGDDHHGTKTEHVHSHGPSSHMDHMDPSVMLFFTMEDLIVGKILPVYFRRTNPSTSTHFLPREEADSIPFSLKELPNLLQFFSFSQNSPQAKAIEDTLRQCEIEPIKGETKLCVTSLESMLDFARSVFGLNSDFNLVTTSYYGNSNITIQNYTILEVPKEILASKMVACHSMPYPYAVFYCHSQKSENKVYKISLGGDNGERVEAVAVCHMDTSQWSPNHASFRVLRIMPGTSPVCHFFPVDNLIWIPAPTA</sequence>
<reference evidence="4" key="1">
    <citation type="submission" date="2025-08" db="UniProtKB">
        <authorList>
            <consortium name="RefSeq"/>
        </authorList>
    </citation>
    <scope>IDENTIFICATION</scope>
    <source>
        <tissue evidence="4">Seedling</tissue>
    </source>
</reference>
<feature type="region of interest" description="Disordered" evidence="1">
    <location>
        <begin position="92"/>
        <end position="113"/>
    </location>
</feature>
<dbReference type="PROSITE" id="PS51277">
    <property type="entry name" value="BURP"/>
    <property type="match status" value="1"/>
</dbReference>
<dbReference type="GeneID" id="107407588"/>
<protein>
    <submittedName>
        <fullName evidence="4">BURP domain-containing protein BNM2A isoform X1</fullName>
    </submittedName>
</protein>
<dbReference type="RefSeq" id="XP_060676110.1">
    <property type="nucleotide sequence ID" value="XM_060820127.1"/>
</dbReference>
<feature type="compositionally biased region" description="Basic and acidic residues" evidence="1">
    <location>
        <begin position="92"/>
        <end position="106"/>
    </location>
</feature>
<dbReference type="SMART" id="SM01045">
    <property type="entry name" value="BURP"/>
    <property type="match status" value="1"/>
</dbReference>
<dbReference type="InterPro" id="IPR044816">
    <property type="entry name" value="BURP"/>
</dbReference>
<dbReference type="InterPro" id="IPR004873">
    <property type="entry name" value="BURP_dom"/>
</dbReference>
<keyword evidence="3" id="KW-1185">Reference proteome</keyword>
<accession>A0ABM4AHA4</accession>